<evidence type="ECO:0000313" key="9">
    <source>
        <dbReference type="Proteomes" id="UP000582974"/>
    </source>
</evidence>
<reference evidence="8 9" key="1">
    <citation type="submission" date="2020-07" db="EMBL/GenBank/DDBJ databases">
        <title>Genome of Haloechinothrix sp.</title>
        <authorList>
            <person name="Tang S.-K."/>
            <person name="Yang L."/>
            <person name="Zhu W.-Y."/>
        </authorList>
    </citation>
    <scope>NUCLEOTIDE SEQUENCE [LARGE SCALE GENOMIC DNA]</scope>
    <source>
        <strain evidence="8 9">YIM 98757</strain>
    </source>
</reference>
<name>A0A838ADA8_9PSEU</name>
<gene>
    <name evidence="8" type="ORF">H0B56_17110</name>
</gene>
<feature type="domain" description="Type II secretion system protein GspF" evidence="7">
    <location>
        <begin position="108"/>
        <end position="236"/>
    </location>
</feature>
<dbReference type="EMBL" id="JACCKD010000006">
    <property type="protein sequence ID" value="MBA0127272.1"/>
    <property type="molecule type" value="Genomic_DNA"/>
</dbReference>
<evidence type="ECO:0000256" key="4">
    <source>
        <dbReference type="ARBA" id="ARBA00022989"/>
    </source>
</evidence>
<feature type="transmembrane region" description="Helical" evidence="6">
    <location>
        <begin position="249"/>
        <end position="270"/>
    </location>
</feature>
<keyword evidence="4 6" id="KW-1133">Transmembrane helix</keyword>
<feature type="transmembrane region" description="Helical" evidence="6">
    <location>
        <begin position="6"/>
        <end position="24"/>
    </location>
</feature>
<keyword evidence="3 6" id="KW-0812">Transmembrane</keyword>
<evidence type="ECO:0000256" key="2">
    <source>
        <dbReference type="ARBA" id="ARBA00022475"/>
    </source>
</evidence>
<keyword evidence="9" id="KW-1185">Reference proteome</keyword>
<proteinExistence type="predicted"/>
<evidence type="ECO:0000256" key="1">
    <source>
        <dbReference type="ARBA" id="ARBA00004651"/>
    </source>
</evidence>
<comment type="subcellular location">
    <subcellularLocation>
        <location evidence="1">Cell membrane</location>
        <topology evidence="1">Multi-pass membrane protein</topology>
    </subcellularLocation>
</comment>
<evidence type="ECO:0000256" key="5">
    <source>
        <dbReference type="ARBA" id="ARBA00023136"/>
    </source>
</evidence>
<keyword evidence="5 6" id="KW-0472">Membrane</keyword>
<evidence type="ECO:0000256" key="3">
    <source>
        <dbReference type="ARBA" id="ARBA00022692"/>
    </source>
</evidence>
<feature type="transmembrane region" description="Helical" evidence="6">
    <location>
        <begin position="223"/>
        <end position="243"/>
    </location>
</feature>
<evidence type="ECO:0000256" key="6">
    <source>
        <dbReference type="SAM" id="Phobius"/>
    </source>
</evidence>
<evidence type="ECO:0000313" key="8">
    <source>
        <dbReference type="EMBL" id="MBA0127272.1"/>
    </source>
</evidence>
<dbReference type="AlphaFoldDB" id="A0A838ADA8"/>
<accession>A0A838ADA8</accession>
<dbReference type="Pfam" id="PF00482">
    <property type="entry name" value="T2SSF"/>
    <property type="match status" value="1"/>
</dbReference>
<organism evidence="8 9">
    <name type="scientific">Haloechinothrix aidingensis</name>
    <dbReference type="NCBI Taxonomy" id="2752311"/>
    <lineage>
        <taxon>Bacteria</taxon>
        <taxon>Bacillati</taxon>
        <taxon>Actinomycetota</taxon>
        <taxon>Actinomycetes</taxon>
        <taxon>Pseudonocardiales</taxon>
        <taxon>Pseudonocardiaceae</taxon>
        <taxon>Haloechinothrix</taxon>
    </lineage>
</organism>
<dbReference type="PANTHER" id="PTHR35007:SF3">
    <property type="entry name" value="POSSIBLE CONSERVED ALANINE RICH MEMBRANE PROTEIN"/>
    <property type="match status" value="1"/>
</dbReference>
<evidence type="ECO:0000259" key="7">
    <source>
        <dbReference type="Pfam" id="PF00482"/>
    </source>
</evidence>
<dbReference type="RefSeq" id="WP_180894091.1">
    <property type="nucleotide sequence ID" value="NZ_JACCKD010000006.1"/>
</dbReference>
<dbReference type="InterPro" id="IPR018076">
    <property type="entry name" value="T2SS_GspF_dom"/>
</dbReference>
<dbReference type="GO" id="GO:0005886">
    <property type="term" value="C:plasma membrane"/>
    <property type="evidence" value="ECO:0007669"/>
    <property type="project" value="UniProtKB-SubCell"/>
</dbReference>
<protein>
    <submittedName>
        <fullName evidence="8">Type II secretion system F family protein</fullName>
    </submittedName>
</protein>
<dbReference type="PANTHER" id="PTHR35007">
    <property type="entry name" value="INTEGRAL MEMBRANE PROTEIN-RELATED"/>
    <property type="match status" value="1"/>
</dbReference>
<sequence>MTAIVPTLPGLAVALAILSGYAAYRHGESLRALHLFRRLPGLVRRARNHGRRPGRLAAALLAGTAAWLGTTWPVAGLAVAAATVAGPRVWAAPDAESVITRLEALAAWCRRLADVLASGAGGLEQAIATTATRTPPAALEQPIRDMASRLRSDGLEPALRHFAEELADPNADAVVAALLLRVRAGGRGLVDVLHAQAEALAAEAATRREVEAERAKPRTDARLVLTITAAMVAGLVIVSGDFLAPYSSAGGQLMLALIAAVMGTACWWMYRLSRPQRPGRLLLGSRHTPVSGTGVR</sequence>
<comment type="caution">
    <text evidence="8">The sequence shown here is derived from an EMBL/GenBank/DDBJ whole genome shotgun (WGS) entry which is preliminary data.</text>
</comment>
<keyword evidence="2" id="KW-1003">Cell membrane</keyword>
<dbReference type="Proteomes" id="UP000582974">
    <property type="component" value="Unassembled WGS sequence"/>
</dbReference>